<keyword evidence="3" id="KW-1185">Reference proteome</keyword>
<dbReference type="Gene3D" id="3.40.50.720">
    <property type="entry name" value="NAD(P)-binding Rossmann-like Domain"/>
    <property type="match status" value="1"/>
</dbReference>
<keyword evidence="2" id="KW-0560">Oxidoreductase</keyword>
<proteinExistence type="predicted"/>
<accession>A0ABS4H256</accession>
<organism evidence="2 3">
    <name type="scientific">Paenibacillus sediminis</name>
    <dbReference type="NCBI Taxonomy" id="664909"/>
    <lineage>
        <taxon>Bacteria</taxon>
        <taxon>Bacillati</taxon>
        <taxon>Bacillota</taxon>
        <taxon>Bacilli</taxon>
        <taxon>Bacillales</taxon>
        <taxon>Paenibacillaceae</taxon>
        <taxon>Paenibacillus</taxon>
    </lineage>
</organism>
<dbReference type="Pfam" id="PF16363">
    <property type="entry name" value="GDP_Man_Dehyd"/>
    <property type="match status" value="1"/>
</dbReference>
<dbReference type="CDD" id="cd05260">
    <property type="entry name" value="GDP_MD_SDR_e"/>
    <property type="match status" value="1"/>
</dbReference>
<gene>
    <name evidence="2" type="ORF">J2Z20_001486</name>
</gene>
<evidence type="ECO:0000313" key="3">
    <source>
        <dbReference type="Proteomes" id="UP001519273"/>
    </source>
</evidence>
<dbReference type="Proteomes" id="UP001519273">
    <property type="component" value="Unassembled WGS sequence"/>
</dbReference>
<dbReference type="RefSeq" id="WP_209847489.1">
    <property type="nucleotide sequence ID" value="NZ_CBCRVE010000003.1"/>
</dbReference>
<comment type="caution">
    <text evidence="2">The sequence shown here is derived from an EMBL/GenBank/DDBJ whole genome shotgun (WGS) entry which is preliminary data.</text>
</comment>
<dbReference type="EC" id="1.1.1.281" evidence="2"/>
<name>A0ABS4H256_9BACL</name>
<dbReference type="SUPFAM" id="SSF51735">
    <property type="entry name" value="NAD(P)-binding Rossmann-fold domains"/>
    <property type="match status" value="1"/>
</dbReference>
<dbReference type="InterPro" id="IPR016040">
    <property type="entry name" value="NAD(P)-bd_dom"/>
</dbReference>
<sequence length="312" mass="35191">MKALITGVSGFVGNFLTEKLLRIGYEVAGISRSKPDNKDLNFISCDITDSARLEKILKTIRPDEIYHLAGSAFIPYSYKEPMYAYSTIVSGTLSLYESLRKLDMDSKVLFVGSAEVYGEGQTSPFTEKDLLRPNNPYAGAKACADLISEQYAKTFQMKIIRARPFNHTGPKQSDNFVCSSFAKQIAEMEYDGHKTIYVGNINVKRDFLDVRDVVNAYYLLMKKGTSGEAYNVSSNKAVSISELLDWLFLFSNIESPNIEVDLNKVRANDALIRLGDNTKLCQDTGWLQEHDLKETMRVLLEYWRSSRASGRN</sequence>
<dbReference type="InterPro" id="IPR036291">
    <property type="entry name" value="NAD(P)-bd_dom_sf"/>
</dbReference>
<dbReference type="EMBL" id="JAGGKP010000002">
    <property type="protein sequence ID" value="MBP1936605.1"/>
    <property type="molecule type" value="Genomic_DNA"/>
</dbReference>
<dbReference type="GO" id="GO:0033705">
    <property type="term" value="F:GDP-4-dehydro-6-deoxy-D-mannose reductase activity"/>
    <property type="evidence" value="ECO:0007669"/>
    <property type="project" value="UniProtKB-EC"/>
</dbReference>
<dbReference type="PANTHER" id="PTHR43000">
    <property type="entry name" value="DTDP-D-GLUCOSE 4,6-DEHYDRATASE-RELATED"/>
    <property type="match status" value="1"/>
</dbReference>
<evidence type="ECO:0000313" key="2">
    <source>
        <dbReference type="EMBL" id="MBP1936605.1"/>
    </source>
</evidence>
<reference evidence="2 3" key="1">
    <citation type="submission" date="2021-03" db="EMBL/GenBank/DDBJ databases">
        <title>Genomic Encyclopedia of Type Strains, Phase IV (KMG-IV): sequencing the most valuable type-strain genomes for metagenomic binning, comparative biology and taxonomic classification.</title>
        <authorList>
            <person name="Goeker M."/>
        </authorList>
    </citation>
    <scope>NUCLEOTIDE SEQUENCE [LARGE SCALE GENOMIC DNA]</scope>
    <source>
        <strain evidence="2 3">DSM 23491</strain>
    </source>
</reference>
<dbReference type="Gene3D" id="3.90.25.10">
    <property type="entry name" value="UDP-galactose 4-epimerase, domain 1"/>
    <property type="match status" value="1"/>
</dbReference>
<evidence type="ECO:0000259" key="1">
    <source>
        <dbReference type="Pfam" id="PF16363"/>
    </source>
</evidence>
<feature type="domain" description="NAD(P)-binding" evidence="1">
    <location>
        <begin position="4"/>
        <end position="297"/>
    </location>
</feature>
<protein>
    <submittedName>
        <fullName evidence="2">GDP-4-dehydro-6-deoxy-D-mannose reductase</fullName>
        <ecNumber evidence="2">1.1.1.281</ecNumber>
    </submittedName>
</protein>